<evidence type="ECO:0000313" key="8">
    <source>
        <dbReference type="EMBL" id="SPD88035.1"/>
    </source>
</evidence>
<dbReference type="PROSITE" id="PS50110">
    <property type="entry name" value="RESPONSE_REGULATORY"/>
    <property type="match status" value="1"/>
</dbReference>
<dbReference type="RefSeq" id="WP_105186631.1">
    <property type="nucleotide sequence ID" value="NZ_BAAAGO010000035.1"/>
</dbReference>
<evidence type="ECO:0000259" key="7">
    <source>
        <dbReference type="PROSITE" id="PS50110"/>
    </source>
</evidence>
<evidence type="ECO:0000313" key="9">
    <source>
        <dbReference type="Proteomes" id="UP000238164"/>
    </source>
</evidence>
<keyword evidence="3" id="KW-0238">DNA-binding</keyword>
<dbReference type="EMBL" id="LT985188">
    <property type="protein sequence ID" value="SPD88035.1"/>
    <property type="molecule type" value="Genomic_DNA"/>
</dbReference>
<dbReference type="InterPro" id="IPR001789">
    <property type="entry name" value="Sig_transdc_resp-reg_receiver"/>
</dbReference>
<dbReference type="CDD" id="cd17535">
    <property type="entry name" value="REC_NarL-like"/>
    <property type="match status" value="1"/>
</dbReference>
<evidence type="ECO:0000256" key="2">
    <source>
        <dbReference type="ARBA" id="ARBA00023015"/>
    </source>
</evidence>
<keyword evidence="9" id="KW-1185">Reference proteome</keyword>
<dbReference type="KEGG" id="mgg:MPLG2_3005"/>
<organism evidence="8 9">
    <name type="scientific">Micropruina glycogenica</name>
    <dbReference type="NCBI Taxonomy" id="75385"/>
    <lineage>
        <taxon>Bacteria</taxon>
        <taxon>Bacillati</taxon>
        <taxon>Actinomycetota</taxon>
        <taxon>Actinomycetes</taxon>
        <taxon>Propionibacteriales</taxon>
        <taxon>Nocardioidaceae</taxon>
        <taxon>Micropruina</taxon>
    </lineage>
</organism>
<evidence type="ECO:0000256" key="1">
    <source>
        <dbReference type="ARBA" id="ARBA00022553"/>
    </source>
</evidence>
<dbReference type="CDD" id="cd06170">
    <property type="entry name" value="LuxR_C_like"/>
    <property type="match status" value="1"/>
</dbReference>
<dbReference type="InterPro" id="IPR011006">
    <property type="entry name" value="CheY-like_superfamily"/>
</dbReference>
<sequence length="216" mass="23071">MIRVVVVDDNALLRAGLITVLNSAEDIEVVGEADGGRRALTIVEATRPDLVLMDVEMPDGDGISATERILQRSPQVRVLILTMFDLDEYVITALRAGASGFLLKTTDPQTLIDSVRENAAGRTTLGPTVVARLIDSFVSRPAKPVVQVPGLADLTGREVDVLRSMARGQSNAEIAGELYLAETTVKTHVARILAKLGVRDRLQAVVLAHRSGLAAG</sequence>
<dbReference type="PANTHER" id="PTHR43214:SF24">
    <property type="entry name" value="TRANSCRIPTIONAL REGULATORY PROTEIN NARL-RELATED"/>
    <property type="match status" value="1"/>
</dbReference>
<evidence type="ECO:0000256" key="4">
    <source>
        <dbReference type="ARBA" id="ARBA00023163"/>
    </source>
</evidence>
<dbReference type="GO" id="GO:0000160">
    <property type="term" value="P:phosphorelay signal transduction system"/>
    <property type="evidence" value="ECO:0007669"/>
    <property type="project" value="InterPro"/>
</dbReference>
<dbReference type="InterPro" id="IPR039420">
    <property type="entry name" value="WalR-like"/>
</dbReference>
<feature type="modified residue" description="4-aspartylphosphate" evidence="5">
    <location>
        <position position="54"/>
    </location>
</feature>
<proteinExistence type="predicted"/>
<dbReference type="Proteomes" id="UP000238164">
    <property type="component" value="Chromosome 1"/>
</dbReference>
<feature type="domain" description="HTH luxR-type" evidence="6">
    <location>
        <begin position="147"/>
        <end position="212"/>
    </location>
</feature>
<dbReference type="PROSITE" id="PS00622">
    <property type="entry name" value="HTH_LUXR_1"/>
    <property type="match status" value="1"/>
</dbReference>
<name>A0A2N9JIZ5_9ACTN</name>
<dbReference type="SMART" id="SM00448">
    <property type="entry name" value="REC"/>
    <property type="match status" value="1"/>
</dbReference>
<dbReference type="InterPro" id="IPR016032">
    <property type="entry name" value="Sig_transdc_resp-reg_C-effctor"/>
</dbReference>
<dbReference type="SUPFAM" id="SSF52172">
    <property type="entry name" value="CheY-like"/>
    <property type="match status" value="1"/>
</dbReference>
<protein>
    <submittedName>
        <fullName evidence="8">Uncharacterized transcriptional regulatory protein YxjL</fullName>
    </submittedName>
</protein>
<accession>A0A2N9JIZ5</accession>
<dbReference type="PRINTS" id="PR00038">
    <property type="entry name" value="HTHLUXR"/>
</dbReference>
<dbReference type="GO" id="GO:0003677">
    <property type="term" value="F:DNA binding"/>
    <property type="evidence" value="ECO:0007669"/>
    <property type="project" value="UniProtKB-KW"/>
</dbReference>
<feature type="domain" description="Response regulatory" evidence="7">
    <location>
        <begin position="3"/>
        <end position="119"/>
    </location>
</feature>
<evidence type="ECO:0000256" key="3">
    <source>
        <dbReference type="ARBA" id="ARBA00023125"/>
    </source>
</evidence>
<keyword evidence="4" id="KW-0804">Transcription</keyword>
<dbReference type="AlphaFoldDB" id="A0A2N9JIZ5"/>
<dbReference type="InterPro" id="IPR000792">
    <property type="entry name" value="Tscrpt_reg_LuxR_C"/>
</dbReference>
<dbReference type="SUPFAM" id="SSF46894">
    <property type="entry name" value="C-terminal effector domain of the bipartite response regulators"/>
    <property type="match status" value="1"/>
</dbReference>
<keyword evidence="1 5" id="KW-0597">Phosphoprotein</keyword>
<reference evidence="8 9" key="1">
    <citation type="submission" date="2018-02" db="EMBL/GenBank/DDBJ databases">
        <authorList>
            <person name="Cohen D.B."/>
            <person name="Kent A.D."/>
        </authorList>
    </citation>
    <scope>NUCLEOTIDE SEQUENCE [LARGE SCALE GENOMIC DNA]</scope>
    <source>
        <strain evidence="8">1</strain>
    </source>
</reference>
<evidence type="ECO:0000259" key="6">
    <source>
        <dbReference type="PROSITE" id="PS50043"/>
    </source>
</evidence>
<dbReference type="Gene3D" id="3.40.50.2300">
    <property type="match status" value="1"/>
</dbReference>
<dbReference type="GO" id="GO:0006355">
    <property type="term" value="P:regulation of DNA-templated transcription"/>
    <property type="evidence" value="ECO:0007669"/>
    <property type="project" value="InterPro"/>
</dbReference>
<keyword evidence="2" id="KW-0805">Transcription regulation</keyword>
<dbReference type="PROSITE" id="PS50043">
    <property type="entry name" value="HTH_LUXR_2"/>
    <property type="match status" value="1"/>
</dbReference>
<dbReference type="InterPro" id="IPR058245">
    <property type="entry name" value="NreC/VraR/RcsB-like_REC"/>
</dbReference>
<gene>
    <name evidence="8" type="primary">yxjL</name>
    <name evidence="8" type="ORF">MPLG2_3005</name>
</gene>
<dbReference type="Pfam" id="PF00196">
    <property type="entry name" value="GerE"/>
    <property type="match status" value="1"/>
</dbReference>
<evidence type="ECO:0000256" key="5">
    <source>
        <dbReference type="PROSITE-ProRule" id="PRU00169"/>
    </source>
</evidence>
<dbReference type="PANTHER" id="PTHR43214">
    <property type="entry name" value="TWO-COMPONENT RESPONSE REGULATOR"/>
    <property type="match status" value="1"/>
</dbReference>
<dbReference type="Pfam" id="PF00072">
    <property type="entry name" value="Response_reg"/>
    <property type="match status" value="1"/>
</dbReference>
<dbReference type="OrthoDB" id="9808843at2"/>
<dbReference type="SMART" id="SM00421">
    <property type="entry name" value="HTH_LUXR"/>
    <property type="match status" value="1"/>
</dbReference>